<feature type="compositionally biased region" description="Polar residues" evidence="1">
    <location>
        <begin position="8"/>
        <end position="21"/>
    </location>
</feature>
<feature type="compositionally biased region" description="Gly residues" evidence="1">
    <location>
        <begin position="91"/>
        <end position="104"/>
    </location>
</feature>
<feature type="region of interest" description="Disordered" evidence="1">
    <location>
        <begin position="1"/>
        <end position="125"/>
    </location>
</feature>
<organism evidence="3 4">
    <name type="scientific">Papaver nudicaule</name>
    <name type="common">Iceland poppy</name>
    <dbReference type="NCBI Taxonomy" id="74823"/>
    <lineage>
        <taxon>Eukaryota</taxon>
        <taxon>Viridiplantae</taxon>
        <taxon>Streptophyta</taxon>
        <taxon>Embryophyta</taxon>
        <taxon>Tracheophyta</taxon>
        <taxon>Spermatophyta</taxon>
        <taxon>Magnoliopsida</taxon>
        <taxon>Ranunculales</taxon>
        <taxon>Papaveraceae</taxon>
        <taxon>Papaveroideae</taxon>
        <taxon>Papaver</taxon>
    </lineage>
</organism>
<gene>
    <name evidence="3" type="ORF">MKW94_016174</name>
</gene>
<dbReference type="SUPFAM" id="SSF101690">
    <property type="entry name" value="PAZ domain"/>
    <property type="match status" value="1"/>
</dbReference>
<evidence type="ECO:0000256" key="1">
    <source>
        <dbReference type="SAM" id="MobiDB-lite"/>
    </source>
</evidence>
<dbReference type="InterPro" id="IPR032474">
    <property type="entry name" value="Argonaute_N"/>
</dbReference>
<evidence type="ECO:0000313" key="3">
    <source>
        <dbReference type="EMBL" id="MCL7033427.1"/>
    </source>
</evidence>
<dbReference type="PANTHER" id="PTHR22891">
    <property type="entry name" value="EUKARYOTIC TRANSLATION INITIATION FACTOR 2C"/>
    <property type="match status" value="1"/>
</dbReference>
<protein>
    <recommendedName>
        <fullName evidence="2">Protein argonaute N-terminal domain-containing protein</fullName>
    </recommendedName>
</protein>
<sequence>MVRKRRTQAANGGESIQSTETGGDVGPVEKLPQENAPPSQGRGRGGRGQESTQPILQGRGRGGRGQESTRPISQGRGRGGRGQESTQPPSQGGGRGGRGQGGRGSAFQSHQGPLGANGGCGYERGPGRYQSPVTVLQQNIGSVHRGGGNISGGPYYSVTTPALHQAAPAAPPELNHSAVTQQLQKLSVQSVGASITTVQLVGSLSSSMRFPACPGKGTAGVRCLVKANHFLAKLQLHKELYHYDVSITPEVSSWGVNRALMKQLVNLYQNSQLGGRLPAYDGRQSLFTAGELPFTSRDFSITLPNDDDGMGIS</sequence>
<proteinExistence type="predicted"/>
<feature type="compositionally biased region" description="Gly residues" evidence="1">
    <location>
        <begin position="115"/>
        <end position="124"/>
    </location>
</feature>
<dbReference type="Proteomes" id="UP001177140">
    <property type="component" value="Unassembled WGS sequence"/>
</dbReference>
<reference evidence="3" key="1">
    <citation type="submission" date="2022-03" db="EMBL/GenBank/DDBJ databases">
        <title>A functionally conserved STORR gene fusion in Papaver species that diverged 16.8 million years ago.</title>
        <authorList>
            <person name="Catania T."/>
        </authorList>
    </citation>
    <scope>NUCLEOTIDE SEQUENCE</scope>
    <source>
        <strain evidence="3">S-191538</strain>
    </source>
</reference>
<accession>A0AA41S5D0</accession>
<feature type="domain" description="Protein argonaute N-terminal" evidence="2">
    <location>
        <begin position="222"/>
        <end position="305"/>
    </location>
</feature>
<dbReference type="EMBL" id="JAJJMA010134502">
    <property type="protein sequence ID" value="MCL7033427.1"/>
    <property type="molecule type" value="Genomic_DNA"/>
</dbReference>
<name>A0AA41S5D0_PAPNU</name>
<comment type="caution">
    <text evidence="3">The sequence shown here is derived from an EMBL/GenBank/DDBJ whole genome shotgun (WGS) entry which is preliminary data.</text>
</comment>
<dbReference type="InterPro" id="IPR036085">
    <property type="entry name" value="PAZ_dom_sf"/>
</dbReference>
<keyword evidence="4" id="KW-1185">Reference proteome</keyword>
<evidence type="ECO:0000313" key="4">
    <source>
        <dbReference type="Proteomes" id="UP001177140"/>
    </source>
</evidence>
<evidence type="ECO:0000259" key="2">
    <source>
        <dbReference type="Pfam" id="PF16486"/>
    </source>
</evidence>
<dbReference type="AlphaFoldDB" id="A0AA41S5D0"/>
<dbReference type="Pfam" id="PF16486">
    <property type="entry name" value="ArgoN"/>
    <property type="match status" value="1"/>
</dbReference>
<feature type="non-terminal residue" evidence="3">
    <location>
        <position position="313"/>
    </location>
</feature>